<keyword evidence="2" id="KW-1185">Reference proteome</keyword>
<protein>
    <recommendedName>
        <fullName evidence="3">Poly A polymerase head domain-containing protein</fullName>
    </recommendedName>
</protein>
<evidence type="ECO:0008006" key="3">
    <source>
        <dbReference type="Google" id="ProtNLM"/>
    </source>
</evidence>
<dbReference type="InterPro" id="IPR043519">
    <property type="entry name" value="NT_sf"/>
</dbReference>
<gene>
    <name evidence="1" type="ORF">M5G17_09255</name>
</gene>
<evidence type="ECO:0000313" key="1">
    <source>
        <dbReference type="EMBL" id="MDD1013865.1"/>
    </source>
</evidence>
<dbReference type="Gene3D" id="3.30.460.10">
    <property type="entry name" value="Beta Polymerase, domain 2"/>
    <property type="match status" value="1"/>
</dbReference>
<proteinExistence type="predicted"/>
<comment type="caution">
    <text evidence="1">The sequence shown here is derived from an EMBL/GenBank/DDBJ whole genome shotgun (WGS) entry which is preliminary data.</text>
</comment>
<sequence>MSVNRAMLQAAFDIVELLHKEGISAIIAGGAARDIFFGVAPKDFDIICAGVDHYRITDVLLKANLNFKQFPKYHTGSDSDRLAGVWKIEECNIDIILYDTECVSEALDKFDYNLNQFAIVGAHRGIDGAYVRFMGEHHWSTLVRLRDDARGARAAKMEEKFFDLAWRRATGELDQAPVGGSDGLF</sequence>
<dbReference type="Proteomes" id="UP001148184">
    <property type="component" value="Unassembled WGS sequence"/>
</dbReference>
<organism evidence="1 2">
    <name type="scientific">Pseudomonas rubra</name>
    <dbReference type="NCBI Taxonomy" id="2942627"/>
    <lineage>
        <taxon>Bacteria</taxon>
        <taxon>Pseudomonadati</taxon>
        <taxon>Pseudomonadota</taxon>
        <taxon>Gammaproteobacteria</taxon>
        <taxon>Pseudomonadales</taxon>
        <taxon>Pseudomonadaceae</taxon>
        <taxon>Pseudomonas</taxon>
    </lineage>
</organism>
<accession>A0ABT5P6E8</accession>
<dbReference type="SUPFAM" id="SSF81301">
    <property type="entry name" value="Nucleotidyltransferase"/>
    <property type="match status" value="1"/>
</dbReference>
<reference evidence="1 2" key="1">
    <citation type="submission" date="2022-05" db="EMBL/GenBank/DDBJ databases">
        <title>Novel Pseudomonas spp. Isolated from a Rainbow Trout Aquaculture Facility.</title>
        <authorList>
            <person name="Testerman T."/>
            <person name="Graf J."/>
        </authorList>
    </citation>
    <scope>NUCLEOTIDE SEQUENCE [LARGE SCALE GENOMIC DNA]</scope>
    <source>
        <strain evidence="1 2">ID1025</strain>
    </source>
</reference>
<name>A0ABT5P6E8_9PSED</name>
<dbReference type="RefSeq" id="WP_273892632.1">
    <property type="nucleotide sequence ID" value="NZ_JAMDGP010000015.1"/>
</dbReference>
<dbReference type="EMBL" id="JAMDGZ010000018">
    <property type="protein sequence ID" value="MDD1013865.1"/>
    <property type="molecule type" value="Genomic_DNA"/>
</dbReference>
<evidence type="ECO:0000313" key="2">
    <source>
        <dbReference type="Proteomes" id="UP001148184"/>
    </source>
</evidence>